<proteinExistence type="predicted"/>
<accession>A0A934HWX3</accession>
<keyword evidence="3" id="KW-1185">Reference proteome</keyword>
<evidence type="ECO:0000313" key="3">
    <source>
        <dbReference type="Proteomes" id="UP000622687"/>
    </source>
</evidence>
<evidence type="ECO:0000256" key="1">
    <source>
        <dbReference type="SAM" id="MobiDB-lite"/>
    </source>
</evidence>
<dbReference type="EMBL" id="JAEEGB010000008">
    <property type="protein sequence ID" value="MBI6872784.1"/>
    <property type="molecule type" value="Genomic_DNA"/>
</dbReference>
<organism evidence="2 3">
    <name type="scientific">Clostridium aciditolerans</name>
    <dbReference type="NCBI Taxonomy" id="339861"/>
    <lineage>
        <taxon>Bacteria</taxon>
        <taxon>Bacillati</taxon>
        <taxon>Bacillota</taxon>
        <taxon>Clostridia</taxon>
        <taxon>Eubacteriales</taxon>
        <taxon>Clostridiaceae</taxon>
        <taxon>Clostridium</taxon>
    </lineage>
</organism>
<feature type="compositionally biased region" description="Basic and acidic residues" evidence="1">
    <location>
        <begin position="1"/>
        <end position="26"/>
    </location>
</feature>
<feature type="region of interest" description="Disordered" evidence="1">
    <location>
        <begin position="1"/>
        <end position="28"/>
    </location>
</feature>
<sequence length="46" mass="5589">MKDKPDEELYEEKTESKENKEEDSKDYYPTIMGVEMPYRGLTSKYY</sequence>
<evidence type="ECO:0000313" key="2">
    <source>
        <dbReference type="EMBL" id="MBI6872784.1"/>
    </source>
</evidence>
<name>A0A934HWX3_9CLOT</name>
<dbReference type="AlphaFoldDB" id="A0A934HWX3"/>
<comment type="caution">
    <text evidence="2">The sequence shown here is derived from an EMBL/GenBank/DDBJ whole genome shotgun (WGS) entry which is preliminary data.</text>
</comment>
<dbReference type="RefSeq" id="WP_211142278.1">
    <property type="nucleotide sequence ID" value="NZ_JAEEGB010000008.1"/>
</dbReference>
<reference evidence="2" key="1">
    <citation type="submission" date="2020-12" db="EMBL/GenBank/DDBJ databases">
        <title>Clostridium thailandense sp. nov., a novel acetogenic bacterium isolated from peat land soil in Thailand.</title>
        <authorList>
            <person name="Chaikitkaew S."/>
            <person name="Birkeland N.K."/>
        </authorList>
    </citation>
    <scope>NUCLEOTIDE SEQUENCE</scope>
    <source>
        <strain evidence="2">DSM 17425</strain>
    </source>
</reference>
<protein>
    <submittedName>
        <fullName evidence="2">Uncharacterized protein</fullName>
    </submittedName>
</protein>
<gene>
    <name evidence="2" type="ORF">I6U51_08660</name>
</gene>
<dbReference type="Proteomes" id="UP000622687">
    <property type="component" value="Unassembled WGS sequence"/>
</dbReference>